<sequence length="449" mass="50787">MRKLFIILFLFMSSAVEADFNSALDSYGAGEHAKAYQDFLSMAQLGEKRSQFNLGVMYYHGQHVKKDLNKAYAWMKLAVEGETSKPQEKKIFQTIASKIEDKDAAEAEFNKLYKNYSTATLMKKLYPVIVKAENEHGFSADPVKIVDPKYPRKAAMSGAQGWVRFQMDVDKSGKPRNLHIIQSLPENLFVKDSVAAIKKWRFKPAVNEAGEPIMQKKLRYTIEFRLKGADEISVKKEYLEKAEKNAALGDADAQYLFGVWNKHLKMPKKENPNDWFIKAAIQGHTSAQFELGRSLIMGQGCISDRGKGIDWLTRSASSGQPQAKQLLASLAIEKGTQESQLKAVEYLSDVDDLEVSTAIDYAWMLATSNNKEIANPKKAIKIIKTLPSRQFWDEATLNEIKAAAHAAQGDFKKAVDYQEDALDEAEDMRVDLDEIKNRLSAYQKKKLWF</sequence>
<dbReference type="RefSeq" id="WP_142891730.1">
    <property type="nucleotide sequence ID" value="NZ_ML660160.1"/>
</dbReference>
<evidence type="ECO:0000259" key="8">
    <source>
        <dbReference type="PROSITE" id="PS52015"/>
    </source>
</evidence>
<feature type="signal peptide" evidence="7">
    <location>
        <begin position="1"/>
        <end position="18"/>
    </location>
</feature>
<evidence type="ECO:0000256" key="3">
    <source>
        <dbReference type="ARBA" id="ARBA00022989"/>
    </source>
</evidence>
<comment type="caution">
    <text evidence="9">The sequence shown here is derived from an EMBL/GenBank/DDBJ whole genome shotgun (WGS) entry which is preliminary data.</text>
</comment>
<dbReference type="GO" id="GO:0030288">
    <property type="term" value="C:outer membrane-bounded periplasmic space"/>
    <property type="evidence" value="ECO:0007669"/>
    <property type="project" value="InterPro"/>
</dbReference>
<dbReference type="SUPFAM" id="SSF81901">
    <property type="entry name" value="HCP-like"/>
    <property type="match status" value="2"/>
</dbReference>
<feature type="domain" description="TonB C-terminal" evidence="8">
    <location>
        <begin position="135"/>
        <end position="233"/>
    </location>
</feature>
<dbReference type="PANTHER" id="PTHR45011:SF1">
    <property type="entry name" value="DAP3-BINDING CELL DEATH ENHANCER 1"/>
    <property type="match status" value="1"/>
</dbReference>
<name>A0A545UJM2_9GAMM</name>
<evidence type="ECO:0000313" key="9">
    <source>
        <dbReference type="EMBL" id="TQV89666.1"/>
    </source>
</evidence>
<keyword evidence="4" id="KW-0472">Membrane</keyword>
<evidence type="ECO:0000256" key="7">
    <source>
        <dbReference type="SAM" id="SignalP"/>
    </source>
</evidence>
<evidence type="ECO:0000256" key="5">
    <source>
        <dbReference type="RuleBase" id="RU362123"/>
    </source>
</evidence>
<evidence type="ECO:0000256" key="4">
    <source>
        <dbReference type="ARBA" id="ARBA00023136"/>
    </source>
</evidence>
<evidence type="ECO:0000313" key="10">
    <source>
        <dbReference type="Proteomes" id="UP000315439"/>
    </source>
</evidence>
<dbReference type="Pfam" id="PF08238">
    <property type="entry name" value="Sel1"/>
    <property type="match status" value="3"/>
</dbReference>
<keyword evidence="6" id="KW-0175">Coiled coil</keyword>
<keyword evidence="5" id="KW-0735">Signal-anchor</keyword>
<dbReference type="GO" id="GO:0055085">
    <property type="term" value="P:transmembrane transport"/>
    <property type="evidence" value="ECO:0007669"/>
    <property type="project" value="InterPro"/>
</dbReference>
<keyword evidence="5" id="KW-0813">Transport</keyword>
<dbReference type="GO" id="GO:0005886">
    <property type="term" value="C:plasma membrane"/>
    <property type="evidence" value="ECO:0007669"/>
    <property type="project" value="UniProtKB-SubCell"/>
</dbReference>
<feature type="coiled-coil region" evidence="6">
    <location>
        <begin position="418"/>
        <end position="445"/>
    </location>
</feature>
<dbReference type="InterPro" id="IPR052748">
    <property type="entry name" value="ISR_Activator"/>
</dbReference>
<dbReference type="SUPFAM" id="SSF74653">
    <property type="entry name" value="TolA/TonB C-terminal domain"/>
    <property type="match status" value="1"/>
</dbReference>
<dbReference type="AlphaFoldDB" id="A0A545UJM2"/>
<evidence type="ECO:0000256" key="2">
    <source>
        <dbReference type="ARBA" id="ARBA00022692"/>
    </source>
</evidence>
<keyword evidence="5" id="KW-1003">Cell membrane</keyword>
<dbReference type="PROSITE" id="PS52015">
    <property type="entry name" value="TONB_CTD"/>
    <property type="match status" value="1"/>
</dbReference>
<comment type="subcellular location">
    <subcellularLocation>
        <location evidence="5">Cell inner membrane</location>
        <topology evidence="5">Single-pass membrane protein</topology>
        <orientation evidence="5">Periplasmic side</orientation>
    </subcellularLocation>
    <subcellularLocation>
        <location evidence="1">Membrane</location>
        <topology evidence="1">Single-pass membrane protein</topology>
    </subcellularLocation>
</comment>
<keyword evidence="5" id="KW-0997">Cell inner membrane</keyword>
<dbReference type="Gene3D" id="3.30.1150.10">
    <property type="match status" value="1"/>
</dbReference>
<dbReference type="NCBIfam" id="TIGR01352">
    <property type="entry name" value="tonB_Cterm"/>
    <property type="match status" value="1"/>
</dbReference>
<evidence type="ECO:0000256" key="1">
    <source>
        <dbReference type="ARBA" id="ARBA00004167"/>
    </source>
</evidence>
<gene>
    <name evidence="9" type="ORF">FLL46_01930</name>
</gene>
<keyword evidence="5" id="KW-0653">Protein transport</keyword>
<dbReference type="EMBL" id="VIKS01000001">
    <property type="protein sequence ID" value="TQV89666.1"/>
    <property type="molecule type" value="Genomic_DNA"/>
</dbReference>
<dbReference type="Pfam" id="PF03544">
    <property type="entry name" value="TonB_C"/>
    <property type="match status" value="1"/>
</dbReference>
<dbReference type="GO" id="GO:0031992">
    <property type="term" value="F:energy transducer activity"/>
    <property type="evidence" value="ECO:0007669"/>
    <property type="project" value="InterPro"/>
</dbReference>
<keyword evidence="7" id="KW-0732">Signal</keyword>
<dbReference type="PRINTS" id="PR01374">
    <property type="entry name" value="TONBPROTEIN"/>
</dbReference>
<dbReference type="Gene3D" id="1.25.40.10">
    <property type="entry name" value="Tetratricopeptide repeat domain"/>
    <property type="match status" value="2"/>
</dbReference>
<protein>
    <recommendedName>
        <fullName evidence="5">Protein TonB</fullName>
    </recommendedName>
</protein>
<dbReference type="InterPro" id="IPR006597">
    <property type="entry name" value="Sel1-like"/>
</dbReference>
<keyword evidence="10" id="KW-1185">Reference proteome</keyword>
<comment type="similarity">
    <text evidence="5">Belongs to the TonB family.</text>
</comment>
<dbReference type="GO" id="GO:0015031">
    <property type="term" value="P:protein transport"/>
    <property type="evidence" value="ECO:0007669"/>
    <property type="project" value="UniProtKB-UniRule"/>
</dbReference>
<dbReference type="PANTHER" id="PTHR45011">
    <property type="entry name" value="DAP3-BINDING CELL DEATH ENHANCER 1"/>
    <property type="match status" value="1"/>
</dbReference>
<dbReference type="OrthoDB" id="6687494at2"/>
<feature type="chain" id="PRO_5021940248" description="Protein TonB" evidence="7">
    <location>
        <begin position="19"/>
        <end position="449"/>
    </location>
</feature>
<organism evidence="9 10">
    <name type="scientific">Aliikangiella coralliicola</name>
    <dbReference type="NCBI Taxonomy" id="2592383"/>
    <lineage>
        <taxon>Bacteria</taxon>
        <taxon>Pseudomonadati</taxon>
        <taxon>Pseudomonadota</taxon>
        <taxon>Gammaproteobacteria</taxon>
        <taxon>Oceanospirillales</taxon>
        <taxon>Pleioneaceae</taxon>
        <taxon>Aliikangiella</taxon>
    </lineage>
</organism>
<accession>A0A545UJM2</accession>
<dbReference type="InterPro" id="IPR011990">
    <property type="entry name" value="TPR-like_helical_dom_sf"/>
</dbReference>
<dbReference type="SMART" id="SM00671">
    <property type="entry name" value="SEL1"/>
    <property type="match status" value="2"/>
</dbReference>
<comment type="function">
    <text evidence="5">Interacts with outer membrane receptor proteins that carry out high-affinity binding and energy dependent uptake into the periplasmic space of specific substrates. It could act to transduce energy from the cytoplasmic membrane to specific energy-requiring processes in the outer membrane, resulting in the release into the periplasm of ligands bound by these outer membrane proteins.</text>
</comment>
<dbReference type="InterPro" id="IPR037682">
    <property type="entry name" value="TonB_C"/>
</dbReference>
<proteinExistence type="inferred from homology"/>
<keyword evidence="3" id="KW-1133">Transmembrane helix</keyword>
<reference evidence="9 10" key="1">
    <citation type="submission" date="2019-07" db="EMBL/GenBank/DDBJ databases">
        <title>Draft genome for Aliikangiella sp. M105.</title>
        <authorList>
            <person name="Wang G."/>
        </authorList>
    </citation>
    <scope>NUCLEOTIDE SEQUENCE [LARGE SCALE GENOMIC DNA]</scope>
    <source>
        <strain evidence="9 10">M105</strain>
    </source>
</reference>
<dbReference type="GO" id="GO:0015891">
    <property type="term" value="P:siderophore transport"/>
    <property type="evidence" value="ECO:0007669"/>
    <property type="project" value="InterPro"/>
</dbReference>
<evidence type="ECO:0000256" key="6">
    <source>
        <dbReference type="SAM" id="Coils"/>
    </source>
</evidence>
<dbReference type="InterPro" id="IPR003538">
    <property type="entry name" value="TonB"/>
</dbReference>
<keyword evidence="2" id="KW-0812">Transmembrane</keyword>
<dbReference type="Proteomes" id="UP000315439">
    <property type="component" value="Unassembled WGS sequence"/>
</dbReference>
<dbReference type="InterPro" id="IPR006260">
    <property type="entry name" value="TonB/TolA_C"/>
</dbReference>